<comment type="caution">
    <text evidence="1">The sequence shown here is derived from an EMBL/GenBank/DDBJ whole genome shotgun (WGS) entry which is preliminary data.</text>
</comment>
<sequence length="42" mass="4479">MSKDVHEEDCIELGTASLSTQGAGPRVEDEIGLQFQSGLTND</sequence>
<evidence type="ECO:0000313" key="1">
    <source>
        <dbReference type="EMBL" id="RVT90332.1"/>
    </source>
</evidence>
<dbReference type="InterPro" id="IPR049805">
    <property type="entry name" value="Lasso_benenodin"/>
</dbReference>
<accession>A0A437LY72</accession>
<reference evidence="1 2" key="1">
    <citation type="submission" date="2019-01" db="EMBL/GenBank/DDBJ databases">
        <authorList>
            <person name="Chen W.-M."/>
        </authorList>
    </citation>
    <scope>NUCLEOTIDE SEQUENCE [LARGE SCALE GENOMIC DNA]</scope>
    <source>
        <strain evidence="1 2">CCP-7</strain>
    </source>
</reference>
<dbReference type="Pfam" id="PF24178">
    <property type="entry name" value="Subterisin"/>
    <property type="match status" value="1"/>
</dbReference>
<dbReference type="NCBIfam" id="NF033522">
    <property type="entry name" value="lasso_benenodin"/>
    <property type="match status" value="1"/>
</dbReference>
<gene>
    <name evidence="1" type="ORF">EOD43_18865</name>
</gene>
<protein>
    <submittedName>
        <fullName evidence="1">Benenodin family lasso peptide</fullName>
    </submittedName>
</protein>
<dbReference type="Proteomes" id="UP000282971">
    <property type="component" value="Unassembled WGS sequence"/>
</dbReference>
<dbReference type="RefSeq" id="WP_127745589.1">
    <property type="nucleotide sequence ID" value="NZ_SACN01000003.1"/>
</dbReference>
<name>A0A437LY72_9SPHN</name>
<dbReference type="AlphaFoldDB" id="A0A437LY72"/>
<organism evidence="1 2">
    <name type="scientific">Sphingomonas crocodyli</name>
    <dbReference type="NCBI Taxonomy" id="1979270"/>
    <lineage>
        <taxon>Bacteria</taxon>
        <taxon>Pseudomonadati</taxon>
        <taxon>Pseudomonadota</taxon>
        <taxon>Alphaproteobacteria</taxon>
        <taxon>Sphingomonadales</taxon>
        <taxon>Sphingomonadaceae</taxon>
        <taxon>Sphingomonas</taxon>
    </lineage>
</organism>
<keyword evidence="2" id="KW-1185">Reference proteome</keyword>
<proteinExistence type="predicted"/>
<evidence type="ECO:0000313" key="2">
    <source>
        <dbReference type="Proteomes" id="UP000282971"/>
    </source>
</evidence>
<dbReference type="OrthoDB" id="7596945at2"/>
<dbReference type="EMBL" id="SACN01000003">
    <property type="protein sequence ID" value="RVT90332.1"/>
    <property type="molecule type" value="Genomic_DNA"/>
</dbReference>